<feature type="compositionally biased region" description="Low complexity" evidence="2">
    <location>
        <begin position="236"/>
        <end position="247"/>
    </location>
</feature>
<dbReference type="AlphaFoldDB" id="A0A9W7Y1N6"/>
<evidence type="ECO:0000313" key="4">
    <source>
        <dbReference type="EMBL" id="KAJ1722902.1"/>
    </source>
</evidence>
<feature type="region of interest" description="Disordered" evidence="2">
    <location>
        <begin position="289"/>
        <end position="451"/>
    </location>
</feature>
<gene>
    <name evidence="4" type="primary">ASH1</name>
    <name evidence="4" type="ORF">LPJ53_002732</name>
</gene>
<feature type="compositionally biased region" description="Low complexity" evidence="2">
    <location>
        <begin position="425"/>
        <end position="438"/>
    </location>
</feature>
<feature type="compositionally biased region" description="Low complexity" evidence="2">
    <location>
        <begin position="289"/>
        <end position="301"/>
    </location>
</feature>
<feature type="region of interest" description="Disordered" evidence="2">
    <location>
        <begin position="547"/>
        <end position="600"/>
    </location>
</feature>
<dbReference type="PROSITE" id="PS50114">
    <property type="entry name" value="GATA_ZN_FINGER_2"/>
    <property type="match status" value="1"/>
</dbReference>
<feature type="region of interest" description="Disordered" evidence="2">
    <location>
        <begin position="200"/>
        <end position="257"/>
    </location>
</feature>
<dbReference type="Gene3D" id="3.30.50.10">
    <property type="entry name" value="Erythroid Transcription Factor GATA-1, subunit A"/>
    <property type="match status" value="1"/>
</dbReference>
<dbReference type="InterPro" id="IPR000679">
    <property type="entry name" value="Znf_GATA"/>
</dbReference>
<dbReference type="Proteomes" id="UP001149813">
    <property type="component" value="Unassembled WGS sequence"/>
</dbReference>
<feature type="domain" description="GATA-type" evidence="3">
    <location>
        <begin position="462"/>
        <end position="498"/>
    </location>
</feature>
<dbReference type="SUPFAM" id="SSF57716">
    <property type="entry name" value="Glucocorticoid receptor-like (DNA-binding domain)"/>
    <property type="match status" value="1"/>
</dbReference>
<dbReference type="CDD" id="cd00202">
    <property type="entry name" value="ZnF_GATA"/>
    <property type="match status" value="1"/>
</dbReference>
<comment type="caution">
    <text evidence="4">The sequence shown here is derived from an EMBL/GenBank/DDBJ whole genome shotgun (WGS) entry which is preliminary data.</text>
</comment>
<feature type="compositionally biased region" description="Acidic residues" evidence="2">
    <location>
        <begin position="325"/>
        <end position="340"/>
    </location>
</feature>
<feature type="compositionally biased region" description="Polar residues" evidence="2">
    <location>
        <begin position="204"/>
        <end position="213"/>
    </location>
</feature>
<dbReference type="SMART" id="SM00401">
    <property type="entry name" value="ZnF_GATA"/>
    <property type="match status" value="1"/>
</dbReference>
<feature type="compositionally biased region" description="Basic and acidic residues" evidence="2">
    <location>
        <begin position="402"/>
        <end position="413"/>
    </location>
</feature>
<reference evidence="4" key="1">
    <citation type="submission" date="2022-07" db="EMBL/GenBank/DDBJ databases">
        <title>Phylogenomic reconstructions and comparative analyses of Kickxellomycotina fungi.</title>
        <authorList>
            <person name="Reynolds N.K."/>
            <person name="Stajich J.E."/>
            <person name="Barry K."/>
            <person name="Grigoriev I.V."/>
            <person name="Crous P."/>
            <person name="Smith M.E."/>
        </authorList>
    </citation>
    <scope>NUCLEOTIDE SEQUENCE</scope>
    <source>
        <strain evidence="4">NBRC 32514</strain>
    </source>
</reference>
<keyword evidence="1" id="KW-0479">Metal-binding</keyword>
<dbReference type="GO" id="GO:0043565">
    <property type="term" value="F:sequence-specific DNA binding"/>
    <property type="evidence" value="ECO:0007669"/>
    <property type="project" value="InterPro"/>
</dbReference>
<dbReference type="GO" id="GO:0008270">
    <property type="term" value="F:zinc ion binding"/>
    <property type="evidence" value="ECO:0007669"/>
    <property type="project" value="UniProtKB-KW"/>
</dbReference>
<protein>
    <submittedName>
        <fullName evidence="4">DNA-binding transcription repressor</fullName>
    </submittedName>
</protein>
<evidence type="ECO:0000256" key="1">
    <source>
        <dbReference type="PROSITE-ProRule" id="PRU00094"/>
    </source>
</evidence>
<keyword evidence="5" id="KW-1185">Reference proteome</keyword>
<dbReference type="Pfam" id="PF00320">
    <property type="entry name" value="GATA"/>
    <property type="match status" value="1"/>
</dbReference>
<feature type="compositionally biased region" description="Low complexity" evidence="2">
    <location>
        <begin position="344"/>
        <end position="354"/>
    </location>
</feature>
<dbReference type="GO" id="GO:0006355">
    <property type="term" value="P:regulation of DNA-templated transcription"/>
    <property type="evidence" value="ECO:0007669"/>
    <property type="project" value="InterPro"/>
</dbReference>
<dbReference type="InterPro" id="IPR013088">
    <property type="entry name" value="Znf_NHR/GATA"/>
</dbReference>
<dbReference type="OrthoDB" id="2162994at2759"/>
<feature type="compositionally biased region" description="Basic residues" evidence="2">
    <location>
        <begin position="221"/>
        <end position="235"/>
    </location>
</feature>
<accession>A0A9W7Y1N6</accession>
<sequence length="600" mass="61068">MATAFDHIVSAPARHKRKGIPMRSPCQRDMVEAPGVVFRFPDKINTGLNILPSSAGLPSGHGAKSAAAVIAAAAAISASSSPSSETSNINAGISQSHPSVLSATTSIPATTAELPATTITSTKTTSQVINPEGLSLDSSATSATSATAATPILASVEISSTTSTPILKPASALPIHRSASNVLHYPELLSDLRDKLMQVHQGASPANNASSGVESDDNRVVSHHAIKRTRVKRASRSVVGSGSSPGPSGSGHGTRGSSVLRTTLRSRHELGAAAAAAAAASATGTGALAASVSSPSSASKSNGDAAGAGFHRRHSIGTIHSQQVDGDDSDIVVDDDDDDGGSSSGSAKAVSSSAKNRHSPGRRLPRDGQVATAAARRHLPKGSGEADAGAPKSSPSAKRKRDAKDGILADHQRGGSPAVKRPAVGHHGSSNQQQQQQHQHAHGHATGGGVVKELVGSPFAGASSRRCCASCGASSTPCWRPGLIDSMTLCNQCGLRYKKGKVYCVKCSYVPTKTEIATGGATVCKRCLSHIRTLPSAATHNVVIMQPSRIPPSGSASATSGHSDSRRVILPAPQAAQQQQQPQPQQQPKPAQSSGGRPGF</sequence>
<keyword evidence="4" id="KW-0238">DNA-binding</keyword>
<feature type="compositionally biased region" description="Low complexity" evidence="2">
    <location>
        <begin position="571"/>
        <end position="592"/>
    </location>
</feature>
<organism evidence="4 5">
    <name type="scientific">Coemansia erecta</name>
    <dbReference type="NCBI Taxonomy" id="147472"/>
    <lineage>
        <taxon>Eukaryota</taxon>
        <taxon>Fungi</taxon>
        <taxon>Fungi incertae sedis</taxon>
        <taxon>Zoopagomycota</taxon>
        <taxon>Kickxellomycotina</taxon>
        <taxon>Kickxellomycetes</taxon>
        <taxon>Kickxellales</taxon>
        <taxon>Kickxellaceae</taxon>
        <taxon>Coemansia</taxon>
    </lineage>
</organism>
<evidence type="ECO:0000313" key="5">
    <source>
        <dbReference type="Proteomes" id="UP001149813"/>
    </source>
</evidence>
<dbReference type="EMBL" id="JANBOJ010000090">
    <property type="protein sequence ID" value="KAJ1722902.1"/>
    <property type="molecule type" value="Genomic_DNA"/>
</dbReference>
<name>A0A9W7Y1N6_9FUNG</name>
<evidence type="ECO:0000256" key="2">
    <source>
        <dbReference type="SAM" id="MobiDB-lite"/>
    </source>
</evidence>
<keyword evidence="1" id="KW-0863">Zinc-finger</keyword>
<proteinExistence type="predicted"/>
<evidence type="ECO:0000259" key="3">
    <source>
        <dbReference type="PROSITE" id="PS50114"/>
    </source>
</evidence>
<keyword evidence="1" id="KW-0862">Zinc</keyword>